<feature type="region of interest" description="Disordered" evidence="1">
    <location>
        <begin position="922"/>
        <end position="953"/>
    </location>
</feature>
<dbReference type="OMA" id="QTCPFKP"/>
<reference evidence="3" key="3">
    <citation type="submission" date="2015-02" db="UniProtKB">
        <authorList>
            <consortium name="EnsemblProtists"/>
        </authorList>
    </citation>
    <scope>IDENTIFICATION</scope>
    <source>
        <strain evidence="3">DAOM BR144</strain>
    </source>
</reference>
<feature type="region of interest" description="Disordered" evidence="1">
    <location>
        <begin position="228"/>
        <end position="247"/>
    </location>
</feature>
<dbReference type="eggNOG" id="ENOG502R4YR">
    <property type="taxonomic scope" value="Eukaryota"/>
</dbReference>
<accession>K3WPU9</accession>
<dbReference type="InterPro" id="IPR015155">
    <property type="entry name" value="PFU"/>
</dbReference>
<feature type="region of interest" description="Disordered" evidence="1">
    <location>
        <begin position="84"/>
        <end position="103"/>
    </location>
</feature>
<feature type="region of interest" description="Disordered" evidence="1">
    <location>
        <begin position="772"/>
        <end position="808"/>
    </location>
</feature>
<dbReference type="AlphaFoldDB" id="K3WPU9"/>
<dbReference type="InParanoid" id="K3WPU9"/>
<protein>
    <recommendedName>
        <fullName evidence="2">PFU domain-containing protein</fullName>
    </recommendedName>
</protein>
<dbReference type="PROSITE" id="PS51394">
    <property type="entry name" value="PFU"/>
    <property type="match status" value="1"/>
</dbReference>
<dbReference type="PANTHER" id="PTHR35381:SF1">
    <property type="entry name" value="EF-HAND DOMAIN-CONTAINING PROTEIN"/>
    <property type="match status" value="1"/>
</dbReference>
<evidence type="ECO:0000256" key="1">
    <source>
        <dbReference type="SAM" id="MobiDB-lite"/>
    </source>
</evidence>
<dbReference type="HOGENOM" id="CLU_005312_0_0_1"/>
<name>K3WPU9_GLOUD</name>
<organism evidence="3 4">
    <name type="scientific">Globisporangium ultimum (strain ATCC 200006 / CBS 805.95 / DAOM BR144)</name>
    <name type="common">Pythium ultimum</name>
    <dbReference type="NCBI Taxonomy" id="431595"/>
    <lineage>
        <taxon>Eukaryota</taxon>
        <taxon>Sar</taxon>
        <taxon>Stramenopiles</taxon>
        <taxon>Oomycota</taxon>
        <taxon>Peronosporomycetes</taxon>
        <taxon>Pythiales</taxon>
        <taxon>Pythiaceae</taxon>
        <taxon>Globisporangium</taxon>
    </lineage>
</organism>
<evidence type="ECO:0000313" key="3">
    <source>
        <dbReference type="EnsemblProtists" id="PYU1_T006991"/>
    </source>
</evidence>
<feature type="region of interest" description="Disordered" evidence="1">
    <location>
        <begin position="994"/>
        <end position="1013"/>
    </location>
</feature>
<reference evidence="4" key="1">
    <citation type="journal article" date="2010" name="Genome Biol.">
        <title>Genome sequence of the necrotrophic plant pathogen Pythium ultimum reveals original pathogenicity mechanisms and effector repertoire.</title>
        <authorList>
            <person name="Levesque C.A."/>
            <person name="Brouwer H."/>
            <person name="Cano L."/>
            <person name="Hamilton J.P."/>
            <person name="Holt C."/>
            <person name="Huitema E."/>
            <person name="Raffaele S."/>
            <person name="Robideau G.P."/>
            <person name="Thines M."/>
            <person name="Win J."/>
            <person name="Zerillo M.M."/>
            <person name="Beakes G.W."/>
            <person name="Boore J.L."/>
            <person name="Busam D."/>
            <person name="Dumas B."/>
            <person name="Ferriera S."/>
            <person name="Fuerstenberg S.I."/>
            <person name="Gachon C.M."/>
            <person name="Gaulin E."/>
            <person name="Govers F."/>
            <person name="Grenville-Briggs L."/>
            <person name="Horner N."/>
            <person name="Hostetler J."/>
            <person name="Jiang R.H."/>
            <person name="Johnson J."/>
            <person name="Krajaejun T."/>
            <person name="Lin H."/>
            <person name="Meijer H.J."/>
            <person name="Moore B."/>
            <person name="Morris P."/>
            <person name="Phuntmart V."/>
            <person name="Puiu D."/>
            <person name="Shetty J."/>
            <person name="Stajich J.E."/>
            <person name="Tripathy S."/>
            <person name="Wawra S."/>
            <person name="van West P."/>
            <person name="Whitty B.R."/>
            <person name="Coutinho P.M."/>
            <person name="Henrissat B."/>
            <person name="Martin F."/>
            <person name="Thomas P.D."/>
            <person name="Tyler B.M."/>
            <person name="De Vries R.P."/>
            <person name="Kamoun S."/>
            <person name="Yandell M."/>
            <person name="Tisserat N."/>
            <person name="Buell C.R."/>
        </authorList>
    </citation>
    <scope>NUCLEOTIDE SEQUENCE</scope>
    <source>
        <strain evidence="4">DAOM:BR144</strain>
    </source>
</reference>
<sequence>MEVVIGEGRSETIEVHIGDEPQTLAMQFASKHALKPDAIPKLTQLIQGQLDELNQDDAGFVEEDKAATTSAIPEQQQLSERQYHEPGLAPGPTCMPSFQHDDDRLTPSFTDMATQYSLSIPHQEAAVSDHETGMSNSSFAGAEAWDKQEREYSRAMNYHNLIAKYGHYSQHSGKVNPQQGVDARTSSSRRNELGDATRDAANSRDTLTFRNIQLAEHARVTISERHHATIPTSSRRHTLHSSTNKYHKGKAAAPAVFDRLYALAESKDKWIKRAQTAKQRELEREQDQRKVEMAAKSRELVAHRQHSGNGGYAHIGERLYEEALSDMAKKDKLREQRAVEREHQIDWMCPKCTFVNQFHDDVCKNIVAAPATSGEDSRPISRTRRESVGGGMTMMLAETSPDVICGQQKPEQLFRPTLMATSSTVAKAAALNKERATSIASTRREKNQQAMEQKFRQTCPFKPKINEVSEEIVRERLENEARVATTVTATGELRRKDPHLALYEESFHVRANRQAREEEYMRQYSFKPDIGVNSLWISEDRSKDDLVERLAVSKYQEMEQKRLALHEKYAPDRDPHSGRAFFKPETGRAPIFNRNEKGLPIGEFLHESHREQQEYHRRLLQQSMQEIHEQSHQGFVSESSRQALARRKQKTFSRIFDALLRVSTDPPACAREGGQPGVGSFPQGPSKEETPAASTVSSVPEINTTEELVVPTNVDIQKLPHEIAHVVPIVFEFANHEPFDREQFAGFMEKLMTEVPGLTYTQVLFLAENLNDGKSSRSSRADDKNQQRDQDDDEEQLTFHPTIDKNSGIIAKKHGRADRSKVFQALSQYFEHYKNRKEQIKKQQQREFERLHPFQPTFVSKHRKQQANEFYSKIKRTGEKQEEKQEEQLEGADRLSTAIANARPCVRPIENDRIGHRIITTKEISSSRCSTPQPVGEQSQQPGSDEDADLTSRVLAALDELPAASGSLSSSSQSFSYCASTVSGQEDIRNAKLLLSPQDSERLAQLRSPEQAT</sequence>
<feature type="compositionally biased region" description="Polar residues" evidence="1">
    <location>
        <begin position="922"/>
        <end position="943"/>
    </location>
</feature>
<dbReference type="EMBL" id="GL376560">
    <property type="status" value="NOT_ANNOTATED_CDS"/>
    <property type="molecule type" value="Genomic_DNA"/>
</dbReference>
<feature type="compositionally biased region" description="Polar residues" evidence="1">
    <location>
        <begin position="170"/>
        <end position="188"/>
    </location>
</feature>
<feature type="region of interest" description="Disordered" evidence="1">
    <location>
        <begin position="667"/>
        <end position="698"/>
    </location>
</feature>
<feature type="compositionally biased region" description="Basic residues" evidence="1">
    <location>
        <begin position="234"/>
        <end position="247"/>
    </location>
</feature>
<dbReference type="Proteomes" id="UP000019132">
    <property type="component" value="Unassembled WGS sequence"/>
</dbReference>
<dbReference type="PANTHER" id="PTHR35381">
    <property type="entry name" value="EF-HAND DOMAIN-CONTAINING PROTEIN"/>
    <property type="match status" value="1"/>
</dbReference>
<reference evidence="4" key="2">
    <citation type="submission" date="2010-04" db="EMBL/GenBank/DDBJ databases">
        <authorList>
            <person name="Buell R."/>
            <person name="Hamilton J."/>
            <person name="Hostetler J."/>
        </authorList>
    </citation>
    <scope>NUCLEOTIDE SEQUENCE [LARGE SCALE GENOMIC DNA]</scope>
    <source>
        <strain evidence="4">DAOM:BR144</strain>
    </source>
</reference>
<proteinExistence type="predicted"/>
<feature type="region of interest" description="Disordered" evidence="1">
    <location>
        <begin position="170"/>
        <end position="200"/>
    </location>
</feature>
<evidence type="ECO:0000259" key="2">
    <source>
        <dbReference type="PROSITE" id="PS51394"/>
    </source>
</evidence>
<dbReference type="EnsemblProtists" id="PYU1_T006991">
    <property type="protein sequence ID" value="PYU1_T006991"/>
    <property type="gene ID" value="PYU1_G006976"/>
</dbReference>
<evidence type="ECO:0000313" key="4">
    <source>
        <dbReference type="Proteomes" id="UP000019132"/>
    </source>
</evidence>
<feature type="compositionally biased region" description="Basic and acidic residues" evidence="1">
    <location>
        <begin position="189"/>
        <end position="200"/>
    </location>
</feature>
<feature type="domain" description="PFU" evidence="2">
    <location>
        <begin position="1"/>
        <end position="60"/>
    </location>
</feature>
<dbReference type="VEuPathDB" id="FungiDB:PYU1_G006976"/>
<keyword evidence="4" id="KW-1185">Reference proteome</keyword>
<feature type="compositionally biased region" description="Basic and acidic residues" evidence="1">
    <location>
        <begin position="779"/>
        <end position="789"/>
    </location>
</feature>